<evidence type="ECO:0000313" key="2">
    <source>
        <dbReference type="EMBL" id="SIN92868.1"/>
    </source>
</evidence>
<dbReference type="OrthoDB" id="7832226at2"/>
<dbReference type="Pfam" id="PF13403">
    <property type="entry name" value="Hint_2"/>
    <property type="match status" value="1"/>
</dbReference>
<dbReference type="Proteomes" id="UP000184932">
    <property type="component" value="Unassembled WGS sequence"/>
</dbReference>
<dbReference type="STRING" id="1217970.SAMN05444002_1556"/>
<gene>
    <name evidence="2" type="ORF">SAMN05444002_1556</name>
</gene>
<keyword evidence="3" id="KW-1185">Reference proteome</keyword>
<name>A0A1N6FC72_9RHOB</name>
<sequence length="261" mass="28379">MGTELAQAQRLTRAEVQADIDEFTAHTVTETGVFAKAYVAPGLAQLLPNARRLSRALKPSLKSFSRVPEAGTWLESAISANARVLTPEGAVAAGQLSVGDVVETKDLGPLKVRWVGLTRVTREQLAQSPALCPVRVKAASIDGTYPRQDLEISPNAGLVMRSNSDPQDECIVSATALTRRAGFCKSIPRHGITYVQILLERHAVMVVEGLEMESFHPGNLRPTASEAGLWSEIMAVLPELEHELETYGPRVRPDLRDRAKP</sequence>
<proteinExistence type="predicted"/>
<accession>A0A1N6FC72</accession>
<dbReference type="AlphaFoldDB" id="A0A1N6FC72"/>
<protein>
    <submittedName>
        <fullName evidence="2">Hint domain-containing protein</fullName>
    </submittedName>
</protein>
<dbReference type="InterPro" id="IPR036844">
    <property type="entry name" value="Hint_dom_sf"/>
</dbReference>
<dbReference type="RefSeq" id="WP_074255613.1">
    <property type="nucleotide sequence ID" value="NZ_FSRL01000001.1"/>
</dbReference>
<dbReference type="SUPFAM" id="SSF51294">
    <property type="entry name" value="Hedgehog/intein (Hint) domain"/>
    <property type="match status" value="1"/>
</dbReference>
<evidence type="ECO:0000313" key="3">
    <source>
        <dbReference type="Proteomes" id="UP000184932"/>
    </source>
</evidence>
<reference evidence="3" key="1">
    <citation type="submission" date="2016-11" db="EMBL/GenBank/DDBJ databases">
        <authorList>
            <person name="Varghese N."/>
            <person name="Submissions S."/>
        </authorList>
    </citation>
    <scope>NUCLEOTIDE SEQUENCE [LARGE SCALE GENOMIC DNA]</scope>
    <source>
        <strain evidence="3">DSM 29440</strain>
    </source>
</reference>
<feature type="domain" description="Hedgehog/Intein (Hint)" evidence="1">
    <location>
        <begin position="80"/>
        <end position="219"/>
    </location>
</feature>
<evidence type="ECO:0000259" key="1">
    <source>
        <dbReference type="Pfam" id="PF13403"/>
    </source>
</evidence>
<organism evidence="2 3">
    <name type="scientific">Vannielia litorea</name>
    <dbReference type="NCBI Taxonomy" id="1217970"/>
    <lineage>
        <taxon>Bacteria</taxon>
        <taxon>Pseudomonadati</taxon>
        <taxon>Pseudomonadota</taxon>
        <taxon>Alphaproteobacteria</taxon>
        <taxon>Rhodobacterales</taxon>
        <taxon>Paracoccaceae</taxon>
        <taxon>Vannielia</taxon>
    </lineage>
</organism>
<dbReference type="InterPro" id="IPR028992">
    <property type="entry name" value="Hedgehog/Intein_dom"/>
</dbReference>
<dbReference type="EMBL" id="FSRL01000001">
    <property type="protein sequence ID" value="SIN92868.1"/>
    <property type="molecule type" value="Genomic_DNA"/>
</dbReference>